<dbReference type="EMBL" id="LR828257">
    <property type="protein sequence ID" value="CAD0353448.1"/>
    <property type="molecule type" value="Genomic_DNA"/>
</dbReference>
<gene>
    <name evidence="1" type="ORF">CFBP498_38340</name>
</gene>
<sequence length="202" mass="21761">MFQLERHEASIANVNQRIQRHGEERKLAVDIKYVLSVSNEALDSFDSTLRHDLFRKPAKGEQQDLPQIGGDGLTAVKHPALEPLKLSHEFTGYEMHLAGLLEAGDPIILVDVKLKRFVIEPKEGGSLAMSFTASAEVEPQELAELSEALIREDVLLTLLAPKRGAAAVEDLTEGSDTLDAQDSAAAAAEAASLIDAGKKVAA</sequence>
<accession>A0A6V7EQF9</accession>
<reference evidence="1 2" key="1">
    <citation type="submission" date="2020-07" db="EMBL/GenBank/DDBJ databases">
        <authorList>
            <person name="Pothier F. J."/>
        </authorList>
    </citation>
    <scope>NUCLEOTIDE SEQUENCE [LARGE SCALE GENOMIC DNA]</scope>
    <source>
        <strain evidence="1 2">CFBP 498</strain>
    </source>
</reference>
<evidence type="ECO:0000313" key="2">
    <source>
        <dbReference type="Proteomes" id="UP000515406"/>
    </source>
</evidence>
<evidence type="ECO:0000313" key="1">
    <source>
        <dbReference type="EMBL" id="CAD0353453.1"/>
    </source>
</evidence>
<organism evidence="1 2">
    <name type="scientific">Xanthomonas hortorum pv. vitians</name>
    <dbReference type="NCBI Taxonomy" id="83224"/>
    <lineage>
        <taxon>Bacteria</taxon>
        <taxon>Pseudomonadati</taxon>
        <taxon>Pseudomonadota</taxon>
        <taxon>Gammaproteobacteria</taxon>
        <taxon>Lysobacterales</taxon>
        <taxon>Lysobacteraceae</taxon>
        <taxon>Xanthomonas</taxon>
    </lineage>
</organism>
<proteinExistence type="predicted"/>
<dbReference type="AlphaFoldDB" id="A0A6V7EQF9"/>
<keyword evidence="2" id="KW-1185">Reference proteome</keyword>
<name>A0A6V7EQF9_9XANT</name>
<dbReference type="Proteomes" id="UP000515406">
    <property type="component" value="Chromosome"/>
</dbReference>
<dbReference type="RefSeq" id="WP_074057829.1">
    <property type="nucleotide sequence ID" value="NZ_JAJTZP010000014.1"/>
</dbReference>
<protein>
    <submittedName>
        <fullName evidence="1">Uncharacterized protein</fullName>
    </submittedName>
</protein>
<dbReference type="EMBL" id="LR828257">
    <property type="protein sequence ID" value="CAD0353453.1"/>
    <property type="molecule type" value="Genomic_DNA"/>
</dbReference>